<gene>
    <name evidence="1" type="ORF">TTEB3V08_LOCUS5953</name>
</gene>
<name>A0A7R9IGG4_9NEOP</name>
<dbReference type="AlphaFoldDB" id="A0A7R9IGG4"/>
<dbReference type="EMBL" id="OE002011">
    <property type="protein sequence ID" value="CAD7457964.1"/>
    <property type="molecule type" value="Genomic_DNA"/>
</dbReference>
<protein>
    <submittedName>
        <fullName evidence="1">Uncharacterized protein</fullName>
    </submittedName>
</protein>
<sequence>MNQFQFRSHRVLIMELMKNTTNIQTQIFSSYVSQSNMREVMQIPPECLQIFQPLFRHIQLFIPGDTQTVLKTRMPSF</sequence>
<evidence type="ECO:0000313" key="1">
    <source>
        <dbReference type="EMBL" id="CAD7457964.1"/>
    </source>
</evidence>
<proteinExistence type="predicted"/>
<organism evidence="1">
    <name type="scientific">Timema tahoe</name>
    <dbReference type="NCBI Taxonomy" id="61484"/>
    <lineage>
        <taxon>Eukaryota</taxon>
        <taxon>Metazoa</taxon>
        <taxon>Ecdysozoa</taxon>
        <taxon>Arthropoda</taxon>
        <taxon>Hexapoda</taxon>
        <taxon>Insecta</taxon>
        <taxon>Pterygota</taxon>
        <taxon>Neoptera</taxon>
        <taxon>Polyneoptera</taxon>
        <taxon>Phasmatodea</taxon>
        <taxon>Timematodea</taxon>
        <taxon>Timematoidea</taxon>
        <taxon>Timematidae</taxon>
        <taxon>Timema</taxon>
    </lineage>
</organism>
<reference evidence="1" key="1">
    <citation type="submission" date="2020-11" db="EMBL/GenBank/DDBJ databases">
        <authorList>
            <person name="Tran Van P."/>
        </authorList>
    </citation>
    <scope>NUCLEOTIDE SEQUENCE</scope>
</reference>
<accession>A0A7R9IGG4</accession>